<feature type="transmembrane region" description="Helical" evidence="1">
    <location>
        <begin position="7"/>
        <end position="25"/>
    </location>
</feature>
<organism evidence="2 3">
    <name type="scientific">Flagellimonas spongiicola</name>
    <dbReference type="NCBI Taxonomy" id="2942208"/>
    <lineage>
        <taxon>Bacteria</taxon>
        <taxon>Pseudomonadati</taxon>
        <taxon>Bacteroidota</taxon>
        <taxon>Flavobacteriia</taxon>
        <taxon>Flavobacteriales</taxon>
        <taxon>Flavobacteriaceae</taxon>
        <taxon>Flagellimonas</taxon>
    </lineage>
</organism>
<protein>
    <submittedName>
        <fullName evidence="2">GDYXXLXY domain-containing protein</fullName>
    </submittedName>
</protein>
<comment type="caution">
    <text evidence="2">The sequence shown here is derived from an EMBL/GenBank/DDBJ whole genome shotgun (WGS) entry which is preliminary data.</text>
</comment>
<evidence type="ECO:0000313" key="3">
    <source>
        <dbReference type="Proteomes" id="UP001203607"/>
    </source>
</evidence>
<evidence type="ECO:0000313" key="2">
    <source>
        <dbReference type="EMBL" id="MCL6274221.1"/>
    </source>
</evidence>
<dbReference type="RefSeq" id="WP_249657408.1">
    <property type="nucleotide sequence ID" value="NZ_JAMFMA010000002.1"/>
</dbReference>
<dbReference type="Pfam" id="PF14345">
    <property type="entry name" value="GDYXXLXY"/>
    <property type="match status" value="1"/>
</dbReference>
<keyword evidence="3" id="KW-1185">Reference proteome</keyword>
<sequence>MSKIQKILILVNLILVAMLLGNSVIKKERLLEDGTLILLELAPIDPRSLIQGDYMRLRYGISNEIDYDSITKNGYCVISIHEDGTVKSFRIQENKVPINAGELLINYHKKAWNNINIGAESYFFQEGEGEKYEAAKYGGVKVDGNGNSLLVGLYDEDLKLIE</sequence>
<keyword evidence="1" id="KW-0812">Transmembrane</keyword>
<keyword evidence="1" id="KW-0472">Membrane</keyword>
<keyword evidence="1" id="KW-1133">Transmembrane helix</keyword>
<reference evidence="2 3" key="1">
    <citation type="submission" date="2022-05" db="EMBL/GenBank/DDBJ databases">
        <authorList>
            <person name="Park J.-S."/>
        </authorList>
    </citation>
    <scope>NUCLEOTIDE SEQUENCE [LARGE SCALE GENOMIC DNA]</scope>
    <source>
        <strain evidence="2 3">2012CJ35-5</strain>
    </source>
</reference>
<proteinExistence type="predicted"/>
<dbReference type="Proteomes" id="UP001203607">
    <property type="component" value="Unassembled WGS sequence"/>
</dbReference>
<accession>A0ABT0PSP0</accession>
<evidence type="ECO:0000256" key="1">
    <source>
        <dbReference type="SAM" id="Phobius"/>
    </source>
</evidence>
<dbReference type="EMBL" id="JAMFMA010000002">
    <property type="protein sequence ID" value="MCL6274221.1"/>
    <property type="molecule type" value="Genomic_DNA"/>
</dbReference>
<dbReference type="InterPro" id="IPR025833">
    <property type="entry name" value="GDYXXLXY"/>
</dbReference>
<name>A0ABT0PSP0_9FLAO</name>
<gene>
    <name evidence="2" type="ORF">M3P19_09380</name>
</gene>